<proteinExistence type="predicted"/>
<name>A0A9X0CCE7_9CNID</name>
<dbReference type="PANTHER" id="PTHR34490">
    <property type="entry name" value="PROTEIN CBG12054-RELATED"/>
    <property type="match status" value="1"/>
</dbReference>
<evidence type="ECO:0000259" key="3">
    <source>
        <dbReference type="Pfam" id="PF24748"/>
    </source>
</evidence>
<dbReference type="EMBL" id="MU827959">
    <property type="protein sequence ID" value="KAJ7314320.1"/>
    <property type="molecule type" value="Genomic_DNA"/>
</dbReference>
<sequence length="164" mass="18255">MKIKTGMSPSVAFLMCAALFISFCSCESFPKRDEVELEGAPKIAGIEETDADWDEDKNVEDNNEHPDNDATEYGMERDGPNGMTTRERRFFRSVCGGRRYNPTFRMCCNGNIVSKPGIRPACCGRSSYNPTFRMCCNGNIVSRPGIRPACCGKVLVQPHFPPLL</sequence>
<dbReference type="PROSITE" id="PS51257">
    <property type="entry name" value="PROKAR_LIPOPROTEIN"/>
    <property type="match status" value="1"/>
</dbReference>
<organism evidence="4 5">
    <name type="scientific">Desmophyllum pertusum</name>
    <dbReference type="NCBI Taxonomy" id="174260"/>
    <lineage>
        <taxon>Eukaryota</taxon>
        <taxon>Metazoa</taxon>
        <taxon>Cnidaria</taxon>
        <taxon>Anthozoa</taxon>
        <taxon>Hexacorallia</taxon>
        <taxon>Scleractinia</taxon>
        <taxon>Caryophylliina</taxon>
        <taxon>Caryophylliidae</taxon>
        <taxon>Desmophyllum</taxon>
    </lineage>
</organism>
<protein>
    <recommendedName>
        <fullName evidence="3">Galaxin-like repeats domain-containing protein</fullName>
    </recommendedName>
</protein>
<keyword evidence="2" id="KW-0732">Signal</keyword>
<feature type="domain" description="Galaxin-like repeats" evidence="3">
    <location>
        <begin position="92"/>
        <end position="156"/>
    </location>
</feature>
<comment type="caution">
    <text evidence="4">The sequence shown here is derived from an EMBL/GenBank/DDBJ whole genome shotgun (WGS) entry which is preliminary data.</text>
</comment>
<evidence type="ECO:0000313" key="4">
    <source>
        <dbReference type="EMBL" id="KAJ7314320.1"/>
    </source>
</evidence>
<dbReference type="InterPro" id="IPR056601">
    <property type="entry name" value="Galaxin_dom"/>
</dbReference>
<dbReference type="Proteomes" id="UP001163046">
    <property type="component" value="Unassembled WGS sequence"/>
</dbReference>
<feature type="chain" id="PRO_5040726570" description="Galaxin-like repeats domain-containing protein" evidence="2">
    <location>
        <begin position="27"/>
        <end position="164"/>
    </location>
</feature>
<feature type="signal peptide" evidence="2">
    <location>
        <begin position="1"/>
        <end position="26"/>
    </location>
</feature>
<keyword evidence="5" id="KW-1185">Reference proteome</keyword>
<dbReference type="InterPro" id="IPR055284">
    <property type="entry name" value="Galaxin-like"/>
</dbReference>
<dbReference type="OrthoDB" id="5980437at2759"/>
<evidence type="ECO:0000256" key="2">
    <source>
        <dbReference type="SAM" id="SignalP"/>
    </source>
</evidence>
<feature type="compositionally biased region" description="Acidic residues" evidence="1">
    <location>
        <begin position="47"/>
        <end position="58"/>
    </location>
</feature>
<feature type="region of interest" description="Disordered" evidence="1">
    <location>
        <begin position="40"/>
        <end position="82"/>
    </location>
</feature>
<gene>
    <name evidence="4" type="ORF">OS493_039355</name>
</gene>
<feature type="compositionally biased region" description="Basic and acidic residues" evidence="1">
    <location>
        <begin position="59"/>
        <end position="82"/>
    </location>
</feature>
<dbReference type="PANTHER" id="PTHR34490:SF3">
    <property type="entry name" value="GALAXIN-LIKE ISOFORM X2"/>
    <property type="match status" value="1"/>
</dbReference>
<evidence type="ECO:0000313" key="5">
    <source>
        <dbReference type="Proteomes" id="UP001163046"/>
    </source>
</evidence>
<dbReference type="AlphaFoldDB" id="A0A9X0CCE7"/>
<dbReference type="Pfam" id="PF24748">
    <property type="entry name" value="Galaxin_repeat"/>
    <property type="match status" value="1"/>
</dbReference>
<reference evidence="4" key="1">
    <citation type="submission" date="2023-01" db="EMBL/GenBank/DDBJ databases">
        <title>Genome assembly of the deep-sea coral Lophelia pertusa.</title>
        <authorList>
            <person name="Herrera S."/>
            <person name="Cordes E."/>
        </authorList>
    </citation>
    <scope>NUCLEOTIDE SEQUENCE</scope>
    <source>
        <strain evidence="4">USNM1676648</strain>
        <tissue evidence="4">Polyp</tissue>
    </source>
</reference>
<evidence type="ECO:0000256" key="1">
    <source>
        <dbReference type="SAM" id="MobiDB-lite"/>
    </source>
</evidence>
<accession>A0A9X0CCE7</accession>